<accession>A0AAX2LVS8</accession>
<evidence type="ECO:0000313" key="1">
    <source>
        <dbReference type="EMBL" id="SUP30778.1"/>
    </source>
</evidence>
<gene>
    <name evidence="1" type="ORF">NCTC11327_02986</name>
</gene>
<dbReference type="AlphaFoldDB" id="A0AAX2LVS8"/>
<dbReference type="EMBL" id="UHIP01000001">
    <property type="protein sequence ID" value="SUP30778.1"/>
    <property type="molecule type" value="Genomic_DNA"/>
</dbReference>
<name>A0AAX2LVS8_VIBFL</name>
<reference evidence="1 2" key="1">
    <citation type="submission" date="2018-06" db="EMBL/GenBank/DDBJ databases">
        <authorList>
            <consortium name="Pathogen Informatics"/>
            <person name="Doyle S."/>
        </authorList>
    </citation>
    <scope>NUCLEOTIDE SEQUENCE [LARGE SCALE GENOMIC DNA]</scope>
    <source>
        <strain evidence="1 2">NCTC11327</strain>
    </source>
</reference>
<comment type="caution">
    <text evidence="1">The sequence shown here is derived from an EMBL/GenBank/DDBJ whole genome shotgun (WGS) entry which is preliminary data.</text>
</comment>
<evidence type="ECO:0000313" key="2">
    <source>
        <dbReference type="Proteomes" id="UP000254626"/>
    </source>
</evidence>
<sequence>MNMLLNFANEHLTVNKITVFKYSNGLHFLRCIDWIM</sequence>
<dbReference type="Proteomes" id="UP000254626">
    <property type="component" value="Unassembled WGS sequence"/>
</dbReference>
<organism evidence="1 2">
    <name type="scientific">Vibrio fluvialis</name>
    <dbReference type="NCBI Taxonomy" id="676"/>
    <lineage>
        <taxon>Bacteria</taxon>
        <taxon>Pseudomonadati</taxon>
        <taxon>Pseudomonadota</taxon>
        <taxon>Gammaproteobacteria</taxon>
        <taxon>Vibrionales</taxon>
        <taxon>Vibrionaceae</taxon>
        <taxon>Vibrio</taxon>
    </lineage>
</organism>
<proteinExistence type="predicted"/>
<protein>
    <submittedName>
        <fullName evidence="1">Uncharacterized protein</fullName>
    </submittedName>
</protein>